<reference evidence="1 2" key="1">
    <citation type="journal article" date="2017" name="Antonie Van Leeuwenhoek">
        <title>Rhizobium rhizosphaerae sp. nov., a novel species isolated from rice rhizosphere.</title>
        <authorList>
            <person name="Zhao J.J."/>
            <person name="Zhang J."/>
            <person name="Zhang R.J."/>
            <person name="Zhang C.W."/>
            <person name="Yin H.Q."/>
            <person name="Zhang X.X."/>
        </authorList>
    </citation>
    <scope>NUCLEOTIDE SEQUENCE [LARGE SCALE GENOMIC DNA]</scope>
    <source>
        <strain evidence="1 2">E3</strain>
    </source>
</reference>
<dbReference type="EMBL" id="BAEN01000045">
    <property type="protein sequence ID" value="GAC15016.1"/>
    <property type="molecule type" value="Genomic_DNA"/>
</dbReference>
<accession>K6XTK6</accession>
<dbReference type="AlphaFoldDB" id="K6XTK6"/>
<name>K6XTK6_9ALTE</name>
<comment type="caution">
    <text evidence="1">The sequence shown here is derived from an EMBL/GenBank/DDBJ whole genome shotgun (WGS) entry which is preliminary data.</text>
</comment>
<protein>
    <submittedName>
        <fullName evidence="1">Uncharacterized protein</fullName>
    </submittedName>
</protein>
<gene>
    <name evidence="1" type="ORF">GLIP_2390</name>
</gene>
<evidence type="ECO:0000313" key="2">
    <source>
        <dbReference type="Proteomes" id="UP000006334"/>
    </source>
</evidence>
<keyword evidence="2" id="KW-1185">Reference proteome</keyword>
<proteinExistence type="predicted"/>
<evidence type="ECO:0000313" key="1">
    <source>
        <dbReference type="EMBL" id="GAC15016.1"/>
    </source>
</evidence>
<dbReference type="Proteomes" id="UP000006334">
    <property type="component" value="Unassembled WGS sequence"/>
</dbReference>
<organism evidence="1 2">
    <name type="scientific">Aliiglaciecola lipolytica E3</name>
    <dbReference type="NCBI Taxonomy" id="1127673"/>
    <lineage>
        <taxon>Bacteria</taxon>
        <taxon>Pseudomonadati</taxon>
        <taxon>Pseudomonadota</taxon>
        <taxon>Gammaproteobacteria</taxon>
        <taxon>Alteromonadales</taxon>
        <taxon>Alteromonadaceae</taxon>
        <taxon>Aliiglaciecola</taxon>
    </lineage>
</organism>
<sequence>MFKNIEFEKETKCDSVSWDFSFLMKATNFFLKLSSKS</sequence>